<comment type="caution">
    <text evidence="1">The sequence shown here is derived from an EMBL/GenBank/DDBJ whole genome shotgun (WGS) entry which is preliminary data.</text>
</comment>
<keyword evidence="2" id="KW-1185">Reference proteome</keyword>
<evidence type="ECO:0000313" key="1">
    <source>
        <dbReference type="EMBL" id="KAH0931365.1"/>
    </source>
</evidence>
<organism evidence="1 2">
    <name type="scientific">Brassica napus</name>
    <name type="common">Rape</name>
    <dbReference type="NCBI Taxonomy" id="3708"/>
    <lineage>
        <taxon>Eukaryota</taxon>
        <taxon>Viridiplantae</taxon>
        <taxon>Streptophyta</taxon>
        <taxon>Embryophyta</taxon>
        <taxon>Tracheophyta</taxon>
        <taxon>Spermatophyta</taxon>
        <taxon>Magnoliopsida</taxon>
        <taxon>eudicotyledons</taxon>
        <taxon>Gunneridae</taxon>
        <taxon>Pentapetalae</taxon>
        <taxon>rosids</taxon>
        <taxon>malvids</taxon>
        <taxon>Brassicales</taxon>
        <taxon>Brassicaceae</taxon>
        <taxon>Brassiceae</taxon>
        <taxon>Brassica</taxon>
    </lineage>
</organism>
<name>A0ABQ8DPR1_BRANA</name>
<protein>
    <submittedName>
        <fullName evidence="1">Uncharacterized protein</fullName>
    </submittedName>
</protein>
<gene>
    <name evidence="1" type="ORF">HID58_008482</name>
</gene>
<dbReference type="EMBL" id="JAGKQM010000003">
    <property type="protein sequence ID" value="KAH0931365.1"/>
    <property type="molecule type" value="Genomic_DNA"/>
</dbReference>
<accession>A0ABQ8DPR1</accession>
<dbReference type="Proteomes" id="UP000824890">
    <property type="component" value="Unassembled WGS sequence"/>
</dbReference>
<evidence type="ECO:0000313" key="2">
    <source>
        <dbReference type="Proteomes" id="UP000824890"/>
    </source>
</evidence>
<proteinExistence type="predicted"/>
<sequence>MWWELNLLLYLGISSINIHLISHQVKSSRSLLSPKALRCLNIVAMKLLLILVHH</sequence>
<reference evidence="1 2" key="1">
    <citation type="submission" date="2021-05" db="EMBL/GenBank/DDBJ databases">
        <title>Genome Assembly of Synthetic Allotetraploid Brassica napus Reveals Homoeologous Exchanges between Subgenomes.</title>
        <authorList>
            <person name="Davis J.T."/>
        </authorList>
    </citation>
    <scope>NUCLEOTIDE SEQUENCE [LARGE SCALE GENOMIC DNA]</scope>
    <source>
        <strain evidence="2">cv. Da-Ae</strain>
        <tissue evidence="1">Seedling</tissue>
    </source>
</reference>